<keyword evidence="1" id="KW-0472">Membrane</keyword>
<evidence type="ECO:0000256" key="1">
    <source>
        <dbReference type="SAM" id="Phobius"/>
    </source>
</evidence>
<name>A0ABX0NNN2_9BURK</name>
<feature type="transmembrane region" description="Helical" evidence="1">
    <location>
        <begin position="65"/>
        <end position="92"/>
    </location>
</feature>
<evidence type="ECO:0000313" key="2">
    <source>
        <dbReference type="EMBL" id="NHZ88424.1"/>
    </source>
</evidence>
<protein>
    <submittedName>
        <fullName evidence="2">Uncharacterized protein</fullName>
    </submittedName>
</protein>
<accession>A0ABX0NNN2</accession>
<keyword evidence="1" id="KW-0812">Transmembrane</keyword>
<feature type="transmembrane region" description="Helical" evidence="1">
    <location>
        <begin position="113"/>
        <end position="133"/>
    </location>
</feature>
<feature type="transmembrane region" description="Helical" evidence="1">
    <location>
        <begin position="30"/>
        <end position="53"/>
    </location>
</feature>
<gene>
    <name evidence="2" type="ORF">F2P45_05205</name>
</gene>
<proteinExistence type="predicted"/>
<dbReference type="RefSeq" id="WP_166871135.1">
    <property type="nucleotide sequence ID" value="NZ_WHJH01000003.1"/>
</dbReference>
<sequence>MHRAADSAEPGADYFPHPFQLRGRIGRLRFMAYALLASLPWGLPAVAAGYDIINAFPQWLRLPVLLVTALLLMALAVMLCSLLLLAVGFVVLASLPAQRRASAYGPPPCASHALLLVPIALWLAYPAAFWHVLGSASMPIKT</sequence>
<comment type="caution">
    <text evidence="2">The sequence shown here is derived from an EMBL/GenBank/DDBJ whole genome shotgun (WGS) entry which is preliminary data.</text>
</comment>
<dbReference type="Proteomes" id="UP000609726">
    <property type="component" value="Unassembled WGS sequence"/>
</dbReference>
<keyword evidence="3" id="KW-1185">Reference proteome</keyword>
<dbReference type="EMBL" id="WHJH01000003">
    <property type="protein sequence ID" value="NHZ88424.1"/>
    <property type="molecule type" value="Genomic_DNA"/>
</dbReference>
<organism evidence="2 3">
    <name type="scientific">Massilia mucilaginosa</name>
    <dbReference type="NCBI Taxonomy" id="2609282"/>
    <lineage>
        <taxon>Bacteria</taxon>
        <taxon>Pseudomonadati</taxon>
        <taxon>Pseudomonadota</taxon>
        <taxon>Betaproteobacteria</taxon>
        <taxon>Burkholderiales</taxon>
        <taxon>Oxalobacteraceae</taxon>
        <taxon>Telluria group</taxon>
        <taxon>Massilia</taxon>
    </lineage>
</organism>
<keyword evidence="1" id="KW-1133">Transmembrane helix</keyword>
<evidence type="ECO:0000313" key="3">
    <source>
        <dbReference type="Proteomes" id="UP000609726"/>
    </source>
</evidence>
<reference evidence="2 3" key="1">
    <citation type="submission" date="2019-10" db="EMBL/GenBank/DDBJ databases">
        <title>Taxonomy of Antarctic Massilia spp.: description of Massilia rubra sp. nov., Massilia aquatica sp. nov., Massilia mucilaginosa sp. nov., Massilia frigida sp. nov. isolated from streams, lakes and regoliths.</title>
        <authorList>
            <person name="Holochova P."/>
            <person name="Sedlacek I."/>
            <person name="Kralova S."/>
            <person name="Maslanova I."/>
            <person name="Busse H.-J."/>
            <person name="Stankova E."/>
            <person name="Vrbovska V."/>
            <person name="Kovarovic V."/>
            <person name="Bartak M."/>
            <person name="Svec P."/>
            <person name="Pantucek R."/>
        </authorList>
    </citation>
    <scope>NUCLEOTIDE SEQUENCE [LARGE SCALE GENOMIC DNA]</scope>
    <source>
        <strain evidence="2 3">CCM 8733</strain>
    </source>
</reference>